<keyword evidence="3" id="KW-1185">Reference proteome</keyword>
<feature type="non-terminal residue" evidence="2">
    <location>
        <position position="1"/>
    </location>
</feature>
<reference evidence="2 3" key="1">
    <citation type="submission" date="2019-10" db="EMBL/GenBank/DDBJ databases">
        <title>Glycomyces albidus sp. nov., a novel actinomycete isolated from rhizosphere soil of wheat (Triticum aestivum L.).</title>
        <authorList>
            <person name="Qian L."/>
        </authorList>
    </citation>
    <scope>NUCLEOTIDE SEQUENCE [LARGE SCALE GENOMIC DNA]</scope>
    <source>
        <strain evidence="2 3">NEAU-7082</strain>
    </source>
</reference>
<organism evidence="2 3">
    <name type="scientific">Glycomyces albidus</name>
    <dbReference type="NCBI Taxonomy" id="2656774"/>
    <lineage>
        <taxon>Bacteria</taxon>
        <taxon>Bacillati</taxon>
        <taxon>Actinomycetota</taxon>
        <taxon>Actinomycetes</taxon>
        <taxon>Glycomycetales</taxon>
        <taxon>Glycomycetaceae</taxon>
        <taxon>Glycomyces</taxon>
    </lineage>
</organism>
<name>A0A6L5GEF3_9ACTN</name>
<gene>
    <name evidence="2" type="ORF">GFD30_21310</name>
</gene>
<accession>A0A6L5GEF3</accession>
<feature type="region of interest" description="Disordered" evidence="1">
    <location>
        <begin position="106"/>
        <end position="172"/>
    </location>
</feature>
<feature type="compositionally biased region" description="Basic and acidic residues" evidence="1">
    <location>
        <begin position="46"/>
        <end position="71"/>
    </location>
</feature>
<evidence type="ECO:0000313" key="2">
    <source>
        <dbReference type="EMBL" id="MQM28080.1"/>
    </source>
</evidence>
<dbReference type="AlphaFoldDB" id="A0A6L5GEF3"/>
<evidence type="ECO:0000256" key="1">
    <source>
        <dbReference type="SAM" id="MobiDB-lite"/>
    </source>
</evidence>
<protein>
    <submittedName>
        <fullName evidence="2">Uncharacterized protein</fullName>
    </submittedName>
</protein>
<evidence type="ECO:0000313" key="3">
    <source>
        <dbReference type="Proteomes" id="UP000477750"/>
    </source>
</evidence>
<feature type="region of interest" description="Disordered" evidence="1">
    <location>
        <begin position="34"/>
        <end position="92"/>
    </location>
</feature>
<dbReference type="EMBL" id="WIAO01000034">
    <property type="protein sequence ID" value="MQM28080.1"/>
    <property type="molecule type" value="Genomic_DNA"/>
</dbReference>
<proteinExistence type="predicted"/>
<comment type="caution">
    <text evidence="2">The sequence shown here is derived from an EMBL/GenBank/DDBJ whole genome shotgun (WGS) entry which is preliminary data.</text>
</comment>
<dbReference type="Proteomes" id="UP000477750">
    <property type="component" value="Unassembled WGS sequence"/>
</dbReference>
<sequence>GVPTAYRSDPRALIGSTQKPPIEIVAAQQIQQEASSVRKHGLIGEAAKRRSGEAAKRRSGEAAKRRSGEAAKRRRKTNAAGRSRGRSGAVACPVRWPVRSTRTAAFSGLLVRSRGGERRGPIRQRYPGAPKTRRAGDRTRTPTPPDPQDGAALPLGQWRSRLDQHGEGHLRS</sequence>
<feature type="compositionally biased region" description="Basic and acidic residues" evidence="1">
    <location>
        <begin position="160"/>
        <end position="172"/>
    </location>
</feature>